<keyword evidence="11 14" id="KW-0406">Ion transport</keyword>
<evidence type="ECO:0000256" key="3">
    <source>
        <dbReference type="ARBA" id="ARBA00022180"/>
    </source>
</evidence>
<evidence type="ECO:0000256" key="7">
    <source>
        <dbReference type="ARBA" id="ARBA00022792"/>
    </source>
</evidence>
<evidence type="ECO:0000256" key="1">
    <source>
        <dbReference type="ARBA" id="ARBA00004434"/>
    </source>
</evidence>
<keyword evidence="12 14" id="KW-0496">Mitochondrion</keyword>
<dbReference type="GO" id="GO:0051560">
    <property type="term" value="P:mitochondrial calcium ion homeostasis"/>
    <property type="evidence" value="ECO:0007669"/>
    <property type="project" value="UniProtKB-UniRule"/>
</dbReference>
<comment type="function">
    <text evidence="14">Essential regulatory subunit of the mitochondrial calcium uniporter complex (uniplex), a complex that mediates calcium uptake into mitochondria.</text>
</comment>
<sequence length="97" mass="10755">MAAVVARKFLLYSSLRLQCRVPSLRAKSEPTVRQIRHRMCYNSGAIMPEPETSKTGLLWVLLSVLPGLYIGATISKEGAAFLEENDIFVPDDDDDDG</sequence>
<dbReference type="Pfam" id="PF10161">
    <property type="entry name" value="DDDD"/>
    <property type="match status" value="1"/>
</dbReference>
<keyword evidence="8 14" id="KW-0106">Calcium</keyword>
<comment type="subcellular location">
    <subcellularLocation>
        <location evidence="1 14">Mitochondrion inner membrane</location>
        <topology evidence="1 14">Single-pass membrane protein</topology>
    </subcellularLocation>
</comment>
<evidence type="ECO:0000256" key="8">
    <source>
        <dbReference type="ARBA" id="ARBA00022837"/>
    </source>
</evidence>
<dbReference type="AlphaFoldDB" id="A0A6M2CJB6"/>
<comment type="similarity">
    <text evidence="2 14">Belongs to the SMDT1/EMRE family.</text>
</comment>
<comment type="subunit">
    <text evidence="14">Component of the uniplex complex. Interacts (via the transmembrane region) with MCU (via the first transmembrane region); the interaction is direct.</text>
</comment>
<keyword evidence="10" id="KW-1133">Transmembrane helix</keyword>
<organism evidence="15">
    <name type="scientific">Rhipicephalus microplus</name>
    <name type="common">Cattle tick</name>
    <name type="synonym">Boophilus microplus</name>
    <dbReference type="NCBI Taxonomy" id="6941"/>
    <lineage>
        <taxon>Eukaryota</taxon>
        <taxon>Metazoa</taxon>
        <taxon>Ecdysozoa</taxon>
        <taxon>Arthropoda</taxon>
        <taxon>Chelicerata</taxon>
        <taxon>Arachnida</taxon>
        <taxon>Acari</taxon>
        <taxon>Parasitiformes</taxon>
        <taxon>Ixodida</taxon>
        <taxon>Ixodoidea</taxon>
        <taxon>Ixodidae</taxon>
        <taxon>Rhipicephalinae</taxon>
        <taxon>Rhipicephalus</taxon>
        <taxon>Boophilus</taxon>
    </lineage>
</organism>
<evidence type="ECO:0000256" key="11">
    <source>
        <dbReference type="ARBA" id="ARBA00023065"/>
    </source>
</evidence>
<dbReference type="PANTHER" id="PTHR33904:SF1">
    <property type="entry name" value="ESSENTIAL MCU REGULATOR, MITOCHONDRIAL"/>
    <property type="match status" value="1"/>
</dbReference>
<keyword evidence="7 14" id="KW-0999">Mitochondrion inner membrane</keyword>
<dbReference type="InterPro" id="IPR018782">
    <property type="entry name" value="MCU_reg"/>
</dbReference>
<evidence type="ECO:0000256" key="9">
    <source>
        <dbReference type="ARBA" id="ARBA00022946"/>
    </source>
</evidence>
<protein>
    <recommendedName>
        <fullName evidence="3 14">Essential MCU regulator, mitochondrial</fullName>
    </recommendedName>
    <alternativeName>
        <fullName evidence="14">Single-pass membrane protein with aspartate-rich tail 1, mitochondrial</fullName>
    </alternativeName>
</protein>
<evidence type="ECO:0000313" key="15">
    <source>
        <dbReference type="EMBL" id="NOV33633.1"/>
    </source>
</evidence>
<proteinExistence type="inferred from homology"/>
<keyword evidence="6" id="KW-0812">Transmembrane</keyword>
<evidence type="ECO:0000256" key="10">
    <source>
        <dbReference type="ARBA" id="ARBA00022989"/>
    </source>
</evidence>
<dbReference type="PANTHER" id="PTHR33904">
    <property type="entry name" value="ESSENTIAL MCU REGULATOR, MITOCHONDRIAL"/>
    <property type="match status" value="1"/>
</dbReference>
<accession>A0A6M2CJB6</accession>
<keyword evidence="9 14" id="KW-0809">Transit peptide</keyword>
<keyword evidence="4 14" id="KW-0813">Transport</keyword>
<evidence type="ECO:0000256" key="6">
    <source>
        <dbReference type="ARBA" id="ARBA00022692"/>
    </source>
</evidence>
<dbReference type="EMBL" id="GHWJ01000896">
    <property type="protein sequence ID" value="NOV33633.1"/>
    <property type="molecule type" value="Transcribed_RNA"/>
</dbReference>
<name>A0A6M2CJB6_RHIMP</name>
<evidence type="ECO:0000256" key="13">
    <source>
        <dbReference type="ARBA" id="ARBA00023136"/>
    </source>
</evidence>
<reference evidence="15" key="1">
    <citation type="submission" date="2019-09" db="EMBL/GenBank/DDBJ databases">
        <title>Organ-specific transcriptomic study of the physiology of the cattle tick, Rhipicephalus microplus.</title>
        <authorList>
            <person name="Tirloni L."/>
            <person name="Braz G."/>
            <person name="Gandara A.C.P."/>
            <person name="Sabadin G.A."/>
            <person name="da Silva R.M."/>
            <person name="Guizzo M.G."/>
            <person name="Machado J.A."/>
            <person name="Costa E.P."/>
            <person name="Gomes H.F."/>
            <person name="Moraes J."/>
            <person name="Mota M.B.S."/>
            <person name="Mesquita R.D."/>
            <person name="Alvarenga P.H."/>
            <person name="Alves F."/>
            <person name="Seixas A."/>
            <person name="da Fonseca R.N."/>
            <person name="Fogaca A."/>
            <person name="Logullo C."/>
            <person name="Tanaka A."/>
            <person name="Daffre S."/>
            <person name="Termignoni C."/>
            <person name="Vaz I.S.Jr."/>
            <person name="Oliveira P.L."/>
            <person name="Ribeiro J.M."/>
        </authorList>
    </citation>
    <scope>NUCLEOTIDE SEQUENCE</scope>
    <source>
        <strain evidence="15">Porto Alegre</strain>
    </source>
</reference>
<evidence type="ECO:0000256" key="4">
    <source>
        <dbReference type="ARBA" id="ARBA00022448"/>
    </source>
</evidence>
<evidence type="ECO:0000256" key="5">
    <source>
        <dbReference type="ARBA" id="ARBA00022568"/>
    </source>
</evidence>
<keyword evidence="13" id="KW-0472">Membrane</keyword>
<dbReference type="GO" id="GO:0036444">
    <property type="term" value="P:calcium import into the mitochondrion"/>
    <property type="evidence" value="ECO:0007669"/>
    <property type="project" value="UniProtKB-UniRule"/>
</dbReference>
<evidence type="ECO:0000256" key="2">
    <source>
        <dbReference type="ARBA" id="ARBA00008958"/>
    </source>
</evidence>
<dbReference type="GO" id="GO:1990246">
    <property type="term" value="C:uniplex complex"/>
    <property type="evidence" value="ECO:0007669"/>
    <property type="project" value="UniProtKB-UniRule"/>
</dbReference>
<evidence type="ECO:0000256" key="14">
    <source>
        <dbReference type="RuleBase" id="RU369077"/>
    </source>
</evidence>
<evidence type="ECO:0000256" key="12">
    <source>
        <dbReference type="ARBA" id="ARBA00023128"/>
    </source>
</evidence>
<keyword evidence="5 14" id="KW-0109">Calcium transport</keyword>